<dbReference type="Proteomes" id="UP000809789">
    <property type="component" value="Unassembled WGS sequence"/>
</dbReference>
<proteinExistence type="predicted"/>
<sequence>MCGDSSKTSIGGTIAILKSDSGAAPDLNLLFQSQDASTIASICGSPQLLQGQDQAFEVQIHWDGDLRAANSPHSVLHNFSLRQCQSPGLFRLPFPINLGVGGDGIIGRRVRVEHRGVNGESIVRQGIIGWN</sequence>
<reference evidence="1" key="1">
    <citation type="submission" date="2021-07" db="EMBL/GenBank/DDBJ databases">
        <title>Elsinoe batatas strain:CRI-CJ2 Genome sequencing and assembly.</title>
        <authorList>
            <person name="Huang L."/>
        </authorList>
    </citation>
    <scope>NUCLEOTIDE SEQUENCE</scope>
    <source>
        <strain evidence="1">CRI-CJ2</strain>
    </source>
</reference>
<accession>A0A8K0PMK3</accession>
<dbReference type="AlphaFoldDB" id="A0A8K0PMK3"/>
<protein>
    <submittedName>
        <fullName evidence="1">Uncharacterized protein</fullName>
    </submittedName>
</protein>
<evidence type="ECO:0000313" key="2">
    <source>
        <dbReference type="Proteomes" id="UP000809789"/>
    </source>
</evidence>
<evidence type="ECO:0000313" key="1">
    <source>
        <dbReference type="EMBL" id="KAG8631139.1"/>
    </source>
</evidence>
<comment type="caution">
    <text evidence="1">The sequence shown here is derived from an EMBL/GenBank/DDBJ whole genome shotgun (WGS) entry which is preliminary data.</text>
</comment>
<gene>
    <name evidence="1" type="ORF">KVT40_000279</name>
</gene>
<name>A0A8K0PMK3_9PEZI</name>
<dbReference type="EMBL" id="JAESVG020000001">
    <property type="protein sequence ID" value="KAG8631139.1"/>
    <property type="molecule type" value="Genomic_DNA"/>
</dbReference>
<keyword evidence="2" id="KW-1185">Reference proteome</keyword>
<organism evidence="1 2">
    <name type="scientific">Elsinoe batatas</name>
    <dbReference type="NCBI Taxonomy" id="2601811"/>
    <lineage>
        <taxon>Eukaryota</taxon>
        <taxon>Fungi</taxon>
        <taxon>Dikarya</taxon>
        <taxon>Ascomycota</taxon>
        <taxon>Pezizomycotina</taxon>
        <taxon>Dothideomycetes</taxon>
        <taxon>Dothideomycetidae</taxon>
        <taxon>Myriangiales</taxon>
        <taxon>Elsinoaceae</taxon>
        <taxon>Elsinoe</taxon>
    </lineage>
</organism>
<dbReference type="OrthoDB" id="5342758at2759"/>